<dbReference type="Gene3D" id="3.30.565.10">
    <property type="entry name" value="Histidine kinase-like ATPase, C-terminal domain"/>
    <property type="match status" value="1"/>
</dbReference>
<evidence type="ECO:0000259" key="2">
    <source>
        <dbReference type="Pfam" id="PF14501"/>
    </source>
</evidence>
<dbReference type="InterPro" id="IPR032834">
    <property type="entry name" value="NatK-like_C"/>
</dbReference>
<name>A0A923NG53_9FIRM</name>
<dbReference type="PANTHER" id="PTHR40448">
    <property type="entry name" value="TWO-COMPONENT SENSOR HISTIDINE KINASE"/>
    <property type="match status" value="1"/>
</dbReference>
<dbReference type="SUPFAM" id="SSF55874">
    <property type="entry name" value="ATPase domain of HSP90 chaperone/DNA topoisomerase II/histidine kinase"/>
    <property type="match status" value="1"/>
</dbReference>
<dbReference type="AlphaFoldDB" id="A0A923NG53"/>
<keyword evidence="1" id="KW-0812">Transmembrane</keyword>
<comment type="caution">
    <text evidence="3">The sequence shown here is derived from an EMBL/GenBank/DDBJ whole genome shotgun (WGS) entry which is preliminary data.</text>
</comment>
<keyword evidence="4" id="KW-1185">Reference proteome</keyword>
<reference evidence="3" key="1">
    <citation type="submission" date="2020-08" db="EMBL/GenBank/DDBJ databases">
        <authorList>
            <person name="Liu C."/>
            <person name="Sun Q."/>
        </authorList>
    </citation>
    <scope>NUCLEOTIDE SEQUENCE</scope>
    <source>
        <strain evidence="3">BX16</strain>
    </source>
</reference>
<dbReference type="GO" id="GO:0042802">
    <property type="term" value="F:identical protein binding"/>
    <property type="evidence" value="ECO:0007669"/>
    <property type="project" value="TreeGrafter"/>
</dbReference>
<feature type="transmembrane region" description="Helical" evidence="1">
    <location>
        <begin position="6"/>
        <end position="28"/>
    </location>
</feature>
<evidence type="ECO:0000313" key="4">
    <source>
        <dbReference type="Proteomes" id="UP000644115"/>
    </source>
</evidence>
<feature type="domain" description="Sensor histidine kinase NatK-like C-terminal" evidence="2">
    <location>
        <begin position="132"/>
        <end position="231"/>
    </location>
</feature>
<dbReference type="Proteomes" id="UP000644115">
    <property type="component" value="Unassembled WGS sequence"/>
</dbReference>
<evidence type="ECO:0000256" key="1">
    <source>
        <dbReference type="SAM" id="Phobius"/>
    </source>
</evidence>
<accession>A0A923NG53</accession>
<gene>
    <name evidence="3" type="ORF">H8876_08315</name>
</gene>
<organism evidence="3 4">
    <name type="scientific">Lentihominibacter faecis</name>
    <dbReference type="NCBI Taxonomy" id="2764712"/>
    <lineage>
        <taxon>Bacteria</taxon>
        <taxon>Bacillati</taxon>
        <taxon>Bacillota</taxon>
        <taxon>Clostridia</taxon>
        <taxon>Peptostreptococcales</taxon>
        <taxon>Anaerovoracaceae</taxon>
        <taxon>Lentihominibacter</taxon>
    </lineage>
</organism>
<evidence type="ECO:0000313" key="3">
    <source>
        <dbReference type="EMBL" id="MBC6000002.1"/>
    </source>
</evidence>
<keyword evidence="1" id="KW-1133">Transmembrane helix</keyword>
<sequence length="253" mass="28755">MYSTPTLLTILAFLALINIVIIISLYRVNRKRKQQNEKLISGWQLQNQYMDHNVEFCKRAGEITKQVRDAIEAFDSKEKEEDCLEECSQLLRYIHGGSTAQEALIADKKGKCEQLGIRFEDEIRALPDPAVMQEIDMISLMGNLLDNAIEACQASGQEKPYLRFSSMIRKKVWMIEVSNSKSSGLSPKKEGMNTTKEDTLNHGLGIGIISSIVSSYNGSLSMEDHGDYFETSAQLFLKKSSRRNRRKKKSVYE</sequence>
<dbReference type="Pfam" id="PF14501">
    <property type="entry name" value="HATPase_c_5"/>
    <property type="match status" value="1"/>
</dbReference>
<dbReference type="PANTHER" id="PTHR40448:SF1">
    <property type="entry name" value="TWO-COMPONENT SENSOR HISTIDINE KINASE"/>
    <property type="match status" value="1"/>
</dbReference>
<dbReference type="EMBL" id="JACRWC010000105">
    <property type="protein sequence ID" value="MBC6000002.1"/>
    <property type="molecule type" value="Genomic_DNA"/>
</dbReference>
<dbReference type="InterPro" id="IPR036890">
    <property type="entry name" value="HATPase_C_sf"/>
</dbReference>
<keyword evidence="1" id="KW-0472">Membrane</keyword>
<dbReference type="RefSeq" id="WP_249287358.1">
    <property type="nucleotide sequence ID" value="NZ_JACRWC010000105.1"/>
</dbReference>
<protein>
    <submittedName>
        <fullName evidence="3">GHKL domain-containing protein</fullName>
    </submittedName>
</protein>
<proteinExistence type="predicted"/>